<feature type="binding site" evidence="11">
    <location>
        <begin position="66"/>
        <end position="68"/>
    </location>
    <ligand>
        <name>FAD</name>
        <dbReference type="ChEBI" id="CHEBI:57692"/>
    </ligand>
</feature>
<evidence type="ECO:0000256" key="6">
    <source>
        <dbReference type="ARBA" id="ARBA00022827"/>
    </source>
</evidence>
<keyword evidence="4 12" id="KW-0001">2Fe-2S</keyword>
<feature type="binding site" evidence="12">
    <location>
        <position position="220"/>
    </location>
    <ligand>
        <name>[2Fe-2S] cluster</name>
        <dbReference type="ChEBI" id="CHEBI:190135"/>
    </ligand>
</feature>
<dbReference type="InterPro" id="IPR017927">
    <property type="entry name" value="FAD-bd_FR_type"/>
</dbReference>
<dbReference type="InterPro" id="IPR050353">
    <property type="entry name" value="PyrK_electron_transfer"/>
</dbReference>
<dbReference type="PRINTS" id="PR00409">
    <property type="entry name" value="PHDIOXRDTASE"/>
</dbReference>
<comment type="caution">
    <text evidence="14">The sequence shown here is derived from an EMBL/GenBank/DDBJ whole genome shotgun (WGS) entry which is preliminary data.</text>
</comment>
<dbReference type="InterPro" id="IPR017938">
    <property type="entry name" value="Riboflavin_synthase-like_b-brl"/>
</dbReference>
<comment type="similarity">
    <text evidence="1">Belongs to the PyrK family.</text>
</comment>
<proteinExistence type="inferred from homology"/>
<dbReference type="Gene3D" id="2.10.240.10">
    <property type="entry name" value="Dihydroorotate dehydrogenase, electron transfer subunit"/>
    <property type="match status" value="1"/>
</dbReference>
<comment type="cofactor">
    <cofactor evidence="11">
        <name>FAD</name>
        <dbReference type="ChEBI" id="CHEBI:57692"/>
    </cofactor>
    <text evidence="11">Binds 1 FAD per subunit.</text>
</comment>
<gene>
    <name evidence="14" type="ORF">CEE37_08200</name>
</gene>
<dbReference type="Gene3D" id="2.40.30.10">
    <property type="entry name" value="Translation factors"/>
    <property type="match status" value="1"/>
</dbReference>
<dbReference type="InterPro" id="IPR039261">
    <property type="entry name" value="FNR_nucleotide-bd"/>
</dbReference>
<dbReference type="InterPro" id="IPR019480">
    <property type="entry name" value="Dihydroorotate_DH_Fe-S-bd"/>
</dbReference>
<organism evidence="14 15">
    <name type="scientific">candidate division LCP-89 bacterium B3_LCP</name>
    <dbReference type="NCBI Taxonomy" id="2012998"/>
    <lineage>
        <taxon>Bacteria</taxon>
        <taxon>Pseudomonadati</taxon>
        <taxon>Bacteria division LCP-89</taxon>
    </lineage>
</organism>
<sequence length="257" mass="27521">MIQEKGVVRQVERYRPTIFSLVLELPQIAELAKPGQFVHLKVDGAGILLRRPFSIAGAGDGLISLIIQIVGKGTELLSNLQTGQICDVIGPLGKGFTYQNADAVVLVGGGIGVVPLLMLQDELVKQGKKVPFFLGGQSHEKFPLPDAVIPERNISYCTDDGSFGIKGLVTDLLEKHLGENPSEIHTVYTCGPVPMMRKTDELCAHNSILYQVSLESRMACGIGVCQGCAQSVGGGYKLVCTDGPVFNGADVDWDLIT</sequence>
<keyword evidence="5 12" id="KW-0479">Metal-binding</keyword>
<keyword evidence="6 11" id="KW-0274">FAD</keyword>
<feature type="binding site" evidence="11">
    <location>
        <begin position="73"/>
        <end position="74"/>
    </location>
    <ligand>
        <name>FAD</name>
        <dbReference type="ChEBI" id="CHEBI:57692"/>
    </ligand>
</feature>
<dbReference type="AlphaFoldDB" id="A0A532UZF2"/>
<keyword evidence="7" id="KW-0249">Electron transport</keyword>
<dbReference type="PANTHER" id="PTHR43513:SF3">
    <property type="entry name" value="DIHYDROOROTATE DEHYDROGENASE B (NAD(+)), ELECTRON TRANSFER SUBUNIT-RELATED"/>
    <property type="match status" value="1"/>
</dbReference>
<feature type="binding site" evidence="12">
    <location>
        <position position="240"/>
    </location>
    <ligand>
        <name>[2Fe-2S] cluster</name>
        <dbReference type="ChEBI" id="CHEBI:190135"/>
    </ligand>
</feature>
<dbReference type="SUPFAM" id="SSF63380">
    <property type="entry name" value="Riboflavin synthase domain-like"/>
    <property type="match status" value="1"/>
</dbReference>
<evidence type="ECO:0000313" key="15">
    <source>
        <dbReference type="Proteomes" id="UP000319619"/>
    </source>
</evidence>
<evidence type="ECO:0000256" key="3">
    <source>
        <dbReference type="ARBA" id="ARBA00022630"/>
    </source>
</evidence>
<dbReference type="InterPro" id="IPR037117">
    <property type="entry name" value="Dihydroorotate_DH_ele_sf"/>
</dbReference>
<dbReference type="GO" id="GO:0050660">
    <property type="term" value="F:flavin adenine dinucleotide binding"/>
    <property type="evidence" value="ECO:0007669"/>
    <property type="project" value="InterPro"/>
</dbReference>
<evidence type="ECO:0000256" key="5">
    <source>
        <dbReference type="ARBA" id="ARBA00022723"/>
    </source>
</evidence>
<dbReference type="SUPFAM" id="SSF52343">
    <property type="entry name" value="Ferredoxin reductase-like, C-terminal NADP-linked domain"/>
    <property type="match status" value="1"/>
</dbReference>
<dbReference type="PIRSF" id="PIRSF006816">
    <property type="entry name" value="Cyc3_hyd_g"/>
    <property type="match status" value="1"/>
</dbReference>
<protein>
    <submittedName>
        <fullName evidence="14">Dihydroorotate dehydrogenase</fullName>
    </submittedName>
</protein>
<dbReference type="PROSITE" id="PS51384">
    <property type="entry name" value="FAD_FR"/>
    <property type="match status" value="1"/>
</dbReference>
<dbReference type="GO" id="GO:0016491">
    <property type="term" value="F:oxidoreductase activity"/>
    <property type="evidence" value="ECO:0007669"/>
    <property type="project" value="InterPro"/>
</dbReference>
<evidence type="ECO:0000256" key="8">
    <source>
        <dbReference type="ARBA" id="ARBA00023004"/>
    </source>
</evidence>
<feature type="binding site" evidence="11">
    <location>
        <begin position="51"/>
        <end position="54"/>
    </location>
    <ligand>
        <name>FAD</name>
        <dbReference type="ChEBI" id="CHEBI:57692"/>
    </ligand>
</feature>
<name>A0A532UZF2_UNCL8</name>
<dbReference type="InterPro" id="IPR012165">
    <property type="entry name" value="Cyt_c3_hydrogenase_gsu"/>
</dbReference>
<dbReference type="Pfam" id="PF10418">
    <property type="entry name" value="DHODB_Fe-S_bind"/>
    <property type="match status" value="1"/>
</dbReference>
<keyword evidence="9 12" id="KW-0411">Iron-sulfur</keyword>
<evidence type="ECO:0000313" key="14">
    <source>
        <dbReference type="EMBL" id="TKJ40298.1"/>
    </source>
</evidence>
<accession>A0A532UZF2</accession>
<dbReference type="Pfam" id="PF00970">
    <property type="entry name" value="FAD_binding_6"/>
    <property type="match status" value="1"/>
</dbReference>
<dbReference type="GO" id="GO:0046872">
    <property type="term" value="F:metal ion binding"/>
    <property type="evidence" value="ECO:0007669"/>
    <property type="project" value="UniProtKB-KW"/>
</dbReference>
<dbReference type="Proteomes" id="UP000319619">
    <property type="component" value="Unassembled WGS sequence"/>
</dbReference>
<dbReference type="CDD" id="cd06218">
    <property type="entry name" value="DHOD_e_trans"/>
    <property type="match status" value="1"/>
</dbReference>
<evidence type="ECO:0000256" key="12">
    <source>
        <dbReference type="PIRSR" id="PIRSR006816-2"/>
    </source>
</evidence>
<feature type="binding site" evidence="12">
    <location>
        <position position="225"/>
    </location>
    <ligand>
        <name>[2Fe-2S] cluster</name>
        <dbReference type="ChEBI" id="CHEBI:190135"/>
    </ligand>
</feature>
<comment type="cofactor">
    <cofactor evidence="12">
        <name>[2Fe-2S] cluster</name>
        <dbReference type="ChEBI" id="CHEBI:190135"/>
    </cofactor>
    <text evidence="12">Binds 1 [2Fe-2S] cluster per subunit.</text>
</comment>
<evidence type="ECO:0000256" key="4">
    <source>
        <dbReference type="ARBA" id="ARBA00022714"/>
    </source>
</evidence>
<reference evidence="14 15" key="1">
    <citation type="submission" date="2017-06" db="EMBL/GenBank/DDBJ databases">
        <title>Novel microbial phyla capable of carbon fixation and sulfur reduction in deep-sea sediments.</title>
        <authorList>
            <person name="Huang J."/>
            <person name="Baker B."/>
            <person name="Wang Y."/>
        </authorList>
    </citation>
    <scope>NUCLEOTIDE SEQUENCE [LARGE SCALE GENOMIC DNA]</scope>
    <source>
        <strain evidence="14">B3_LCP</strain>
    </source>
</reference>
<evidence type="ECO:0000259" key="13">
    <source>
        <dbReference type="PROSITE" id="PS51384"/>
    </source>
</evidence>
<dbReference type="EMBL" id="NJBN01000005">
    <property type="protein sequence ID" value="TKJ40298.1"/>
    <property type="molecule type" value="Genomic_DNA"/>
</dbReference>
<evidence type="ECO:0000256" key="1">
    <source>
        <dbReference type="ARBA" id="ARBA00006422"/>
    </source>
</evidence>
<evidence type="ECO:0000256" key="9">
    <source>
        <dbReference type="ARBA" id="ARBA00023014"/>
    </source>
</evidence>
<dbReference type="GO" id="GO:0051537">
    <property type="term" value="F:2 iron, 2 sulfur cluster binding"/>
    <property type="evidence" value="ECO:0007669"/>
    <property type="project" value="UniProtKB-KW"/>
</dbReference>
<evidence type="ECO:0000256" key="2">
    <source>
        <dbReference type="ARBA" id="ARBA00022448"/>
    </source>
</evidence>
<feature type="domain" description="FAD-binding FR-type" evidence="13">
    <location>
        <begin position="1"/>
        <end position="98"/>
    </location>
</feature>
<feature type="binding site" evidence="12">
    <location>
        <position position="228"/>
    </location>
    <ligand>
        <name>[2Fe-2S] cluster</name>
        <dbReference type="ChEBI" id="CHEBI:190135"/>
    </ligand>
</feature>
<dbReference type="GO" id="GO:0006221">
    <property type="term" value="P:pyrimidine nucleotide biosynthetic process"/>
    <property type="evidence" value="ECO:0007669"/>
    <property type="project" value="InterPro"/>
</dbReference>
<comment type="cofactor">
    <cofactor evidence="10">
        <name>[2Fe-2S] cluster</name>
        <dbReference type="ChEBI" id="CHEBI:190135"/>
    </cofactor>
</comment>
<evidence type="ECO:0000256" key="10">
    <source>
        <dbReference type="ARBA" id="ARBA00034078"/>
    </source>
</evidence>
<keyword evidence="2" id="KW-0813">Transport</keyword>
<evidence type="ECO:0000256" key="7">
    <source>
        <dbReference type="ARBA" id="ARBA00022982"/>
    </source>
</evidence>
<evidence type="ECO:0000256" key="11">
    <source>
        <dbReference type="PIRSR" id="PIRSR006816-1"/>
    </source>
</evidence>
<dbReference type="InterPro" id="IPR008333">
    <property type="entry name" value="Cbr1-like_FAD-bd_dom"/>
</dbReference>
<keyword evidence="8 12" id="KW-0408">Iron</keyword>
<dbReference type="Gene3D" id="3.40.50.80">
    <property type="entry name" value="Nucleotide-binding domain of ferredoxin-NADP reductase (FNR) module"/>
    <property type="match status" value="1"/>
</dbReference>
<dbReference type="PANTHER" id="PTHR43513">
    <property type="entry name" value="DIHYDROOROTATE DEHYDROGENASE B (NAD(+)), ELECTRON TRANSFER SUBUNIT"/>
    <property type="match status" value="1"/>
</dbReference>
<keyword evidence="3 11" id="KW-0285">Flavoprotein</keyword>